<proteinExistence type="predicted"/>
<evidence type="ECO:0000313" key="2">
    <source>
        <dbReference type="EMBL" id="CAG7827684.1"/>
    </source>
</evidence>
<sequence length="105" mass="11850">MSPKIFITTFVTTVVVVSFANTPFCALNKQAHTSNTLLIQTGLDPDPDIQAKRDFIKMMMKDAWSDYVRSAWGANELKPLSRTWRYGNIYGYRNIGATIIDALDT</sequence>
<dbReference type="GO" id="GO:0005509">
    <property type="term" value="F:calcium ion binding"/>
    <property type="evidence" value="ECO:0007669"/>
    <property type="project" value="InterPro"/>
</dbReference>
<reference evidence="2" key="1">
    <citation type="submission" date="2021-06" db="EMBL/GenBank/DDBJ databases">
        <authorList>
            <person name="Hodson N. C."/>
            <person name="Mongue J. A."/>
            <person name="Jaron S. K."/>
        </authorList>
    </citation>
    <scope>NUCLEOTIDE SEQUENCE</scope>
</reference>
<dbReference type="AlphaFoldDB" id="A0A8J2PL92"/>
<dbReference type="PANTHER" id="PTHR11742:SF6">
    <property type="entry name" value="MANNOSYL-OLIGOSACCHARIDE ALPHA-1,2-MANNOSIDASE IA-RELATED"/>
    <property type="match status" value="1"/>
</dbReference>
<evidence type="ECO:0008006" key="4">
    <source>
        <dbReference type="Google" id="ProtNLM"/>
    </source>
</evidence>
<dbReference type="GO" id="GO:0004571">
    <property type="term" value="F:mannosyl-oligosaccharide 1,2-alpha-mannosidase activity"/>
    <property type="evidence" value="ECO:0007669"/>
    <property type="project" value="InterPro"/>
</dbReference>
<dbReference type="InterPro" id="IPR001382">
    <property type="entry name" value="Glyco_hydro_47"/>
</dbReference>
<feature type="signal peptide" evidence="1">
    <location>
        <begin position="1"/>
        <end position="20"/>
    </location>
</feature>
<name>A0A8J2PL92_9HEXA</name>
<comment type="caution">
    <text evidence="2">The sequence shown here is derived from an EMBL/GenBank/DDBJ whole genome shotgun (WGS) entry which is preliminary data.</text>
</comment>
<dbReference type="PANTHER" id="PTHR11742">
    <property type="entry name" value="MANNOSYL-OLIGOSACCHARIDE ALPHA-1,2-MANNOSIDASE-RELATED"/>
    <property type="match status" value="1"/>
</dbReference>
<feature type="non-terminal residue" evidence="2">
    <location>
        <position position="105"/>
    </location>
</feature>
<dbReference type="EMBL" id="CAJVCH010544527">
    <property type="protein sequence ID" value="CAG7827684.1"/>
    <property type="molecule type" value="Genomic_DNA"/>
</dbReference>
<dbReference type="GO" id="GO:0005783">
    <property type="term" value="C:endoplasmic reticulum"/>
    <property type="evidence" value="ECO:0007669"/>
    <property type="project" value="TreeGrafter"/>
</dbReference>
<dbReference type="Proteomes" id="UP000708208">
    <property type="component" value="Unassembled WGS sequence"/>
</dbReference>
<accession>A0A8J2PL92</accession>
<dbReference type="OrthoDB" id="8118055at2759"/>
<keyword evidence="1" id="KW-0732">Signal</keyword>
<evidence type="ECO:0000313" key="3">
    <source>
        <dbReference type="Proteomes" id="UP000708208"/>
    </source>
</evidence>
<gene>
    <name evidence="2" type="ORF">AFUS01_LOCUS37658</name>
</gene>
<dbReference type="InterPro" id="IPR050749">
    <property type="entry name" value="Glycosyl_Hydrolase_47"/>
</dbReference>
<protein>
    <recommendedName>
        <fullName evidence="4">Alpha-1,2-Mannosidase</fullName>
    </recommendedName>
</protein>
<evidence type="ECO:0000256" key="1">
    <source>
        <dbReference type="SAM" id="SignalP"/>
    </source>
</evidence>
<keyword evidence="3" id="KW-1185">Reference proteome</keyword>
<dbReference type="Pfam" id="PF01532">
    <property type="entry name" value="Glyco_hydro_47"/>
    <property type="match status" value="1"/>
</dbReference>
<dbReference type="GO" id="GO:0000139">
    <property type="term" value="C:Golgi membrane"/>
    <property type="evidence" value="ECO:0007669"/>
    <property type="project" value="TreeGrafter"/>
</dbReference>
<feature type="chain" id="PRO_5035272313" description="Alpha-1,2-Mannosidase" evidence="1">
    <location>
        <begin position="21"/>
        <end position="105"/>
    </location>
</feature>
<organism evidence="2 3">
    <name type="scientific">Allacma fusca</name>
    <dbReference type="NCBI Taxonomy" id="39272"/>
    <lineage>
        <taxon>Eukaryota</taxon>
        <taxon>Metazoa</taxon>
        <taxon>Ecdysozoa</taxon>
        <taxon>Arthropoda</taxon>
        <taxon>Hexapoda</taxon>
        <taxon>Collembola</taxon>
        <taxon>Symphypleona</taxon>
        <taxon>Sminthuridae</taxon>
        <taxon>Allacma</taxon>
    </lineage>
</organism>